<dbReference type="EC" id="1.1.1.-" evidence="3"/>
<organism evidence="3 4">
    <name type="scientific">Arthrobacter ramosus</name>
    <dbReference type="NCBI Taxonomy" id="1672"/>
    <lineage>
        <taxon>Bacteria</taxon>
        <taxon>Bacillati</taxon>
        <taxon>Actinomycetota</taxon>
        <taxon>Actinomycetes</taxon>
        <taxon>Micrococcales</taxon>
        <taxon>Micrococcaceae</taxon>
        <taxon>Arthrobacter</taxon>
    </lineage>
</organism>
<proteinExistence type="inferred from homology"/>
<keyword evidence="4" id="KW-1185">Reference proteome</keyword>
<evidence type="ECO:0000256" key="1">
    <source>
        <dbReference type="ARBA" id="ARBA00006484"/>
    </source>
</evidence>
<dbReference type="PANTHER" id="PTHR24321">
    <property type="entry name" value="DEHYDROGENASES, SHORT CHAIN"/>
    <property type="match status" value="1"/>
</dbReference>
<accession>A0ABV5Y695</accession>
<gene>
    <name evidence="3" type="ORF">ACFFP1_21045</name>
</gene>
<evidence type="ECO:0000256" key="2">
    <source>
        <dbReference type="ARBA" id="ARBA00023002"/>
    </source>
</evidence>
<dbReference type="EMBL" id="JBHMBC010000039">
    <property type="protein sequence ID" value="MFB9821965.1"/>
    <property type="molecule type" value="Genomic_DNA"/>
</dbReference>
<dbReference type="PANTHER" id="PTHR24321:SF8">
    <property type="entry name" value="ESTRADIOL 17-BETA-DEHYDROGENASE 8-RELATED"/>
    <property type="match status" value="1"/>
</dbReference>
<evidence type="ECO:0000313" key="4">
    <source>
        <dbReference type="Proteomes" id="UP001589702"/>
    </source>
</evidence>
<dbReference type="InterPro" id="IPR002347">
    <property type="entry name" value="SDR_fam"/>
</dbReference>
<comment type="similarity">
    <text evidence="1">Belongs to the short-chain dehydrogenases/reductases (SDR) family.</text>
</comment>
<comment type="caution">
    <text evidence="3">The sequence shown here is derived from an EMBL/GenBank/DDBJ whole genome shotgun (WGS) entry which is preliminary data.</text>
</comment>
<keyword evidence="2 3" id="KW-0560">Oxidoreductase</keyword>
<dbReference type="GO" id="GO:0016491">
    <property type="term" value="F:oxidoreductase activity"/>
    <property type="evidence" value="ECO:0007669"/>
    <property type="project" value="UniProtKB-KW"/>
</dbReference>
<dbReference type="Gene3D" id="3.40.50.720">
    <property type="entry name" value="NAD(P)-binding Rossmann-like Domain"/>
    <property type="match status" value="1"/>
</dbReference>
<dbReference type="PRINTS" id="PR00081">
    <property type="entry name" value="GDHRDH"/>
</dbReference>
<name>A0ABV5Y695_ARTRM</name>
<protein>
    <submittedName>
        <fullName evidence="3">SDR family NAD(P)-dependent oxidoreductase</fullName>
        <ecNumber evidence="3">1.1.1.-</ecNumber>
    </submittedName>
</protein>
<dbReference type="RefSeq" id="WP_234750334.1">
    <property type="nucleotide sequence ID" value="NZ_BAAAWN010000001.1"/>
</dbReference>
<dbReference type="InterPro" id="IPR036291">
    <property type="entry name" value="NAD(P)-bd_dom_sf"/>
</dbReference>
<dbReference type="CDD" id="cd05233">
    <property type="entry name" value="SDR_c"/>
    <property type="match status" value="1"/>
</dbReference>
<evidence type="ECO:0000313" key="3">
    <source>
        <dbReference type="EMBL" id="MFB9821965.1"/>
    </source>
</evidence>
<dbReference type="Proteomes" id="UP001589702">
    <property type="component" value="Unassembled WGS sequence"/>
</dbReference>
<dbReference type="Pfam" id="PF13561">
    <property type="entry name" value="adh_short_C2"/>
    <property type="match status" value="1"/>
</dbReference>
<sequence length="266" mass="27438">MNDVTPPVVRNYQDAGVLIAGASSGVGWASAVKFADAGVRHFALLSFDPGRGAAARSALLEHQPDAEVVHIPFDATDPISVREAVSRAHSVMGSIDVAVTSVSAPAYRPELLHRTPLEQIPDILTAQAVPPMLVTRAVLPIMRVQHGGSIINVASDAAKTATPGETVLGAAMAAIVMFTRSAAIESKRDGIRVNAVTPSLISGTPTTERALSDGFSKKLFERAMAQAHLGLPSAEDQADLVVFLGGPAAARLTGQAISVNGGISAA</sequence>
<reference evidence="3 4" key="1">
    <citation type="submission" date="2024-09" db="EMBL/GenBank/DDBJ databases">
        <authorList>
            <person name="Sun Q."/>
            <person name="Mori K."/>
        </authorList>
    </citation>
    <scope>NUCLEOTIDE SEQUENCE [LARGE SCALE GENOMIC DNA]</scope>
    <source>
        <strain evidence="3 4">JCM 1334</strain>
    </source>
</reference>
<dbReference type="SUPFAM" id="SSF51735">
    <property type="entry name" value="NAD(P)-binding Rossmann-fold domains"/>
    <property type="match status" value="1"/>
</dbReference>